<dbReference type="STRING" id="112903.SAMN04490178_11176"/>
<dbReference type="InterPro" id="IPR005846">
    <property type="entry name" value="A-D-PHexomutase_a/b/a-III"/>
</dbReference>
<evidence type="ECO:0000313" key="19">
    <source>
        <dbReference type="EMBL" id="SEP14441.1"/>
    </source>
</evidence>
<evidence type="ECO:0000259" key="16">
    <source>
        <dbReference type="Pfam" id="PF02878"/>
    </source>
</evidence>
<dbReference type="EC" id="5.4.2.2" evidence="6"/>
<keyword evidence="10" id="KW-0413">Isomerase</keyword>
<keyword evidence="20" id="KW-1185">Reference proteome</keyword>
<evidence type="ECO:0000256" key="4">
    <source>
        <dbReference type="ARBA" id="ARBA00005189"/>
    </source>
</evidence>
<dbReference type="AlphaFoldDB" id="A0A1H8VGC3"/>
<comment type="pathway">
    <text evidence="3">Glycolipid metabolism; diglucosyl-diacylglycerol biosynthesis.</text>
</comment>
<dbReference type="InterPro" id="IPR005844">
    <property type="entry name" value="A-D-PHexomutase_a/b/a-I"/>
</dbReference>
<evidence type="ECO:0000256" key="1">
    <source>
        <dbReference type="ARBA" id="ARBA00000443"/>
    </source>
</evidence>
<evidence type="ECO:0000256" key="9">
    <source>
        <dbReference type="ARBA" id="ARBA00022842"/>
    </source>
</evidence>
<evidence type="ECO:0000256" key="6">
    <source>
        <dbReference type="ARBA" id="ARBA00012728"/>
    </source>
</evidence>
<evidence type="ECO:0000256" key="11">
    <source>
        <dbReference type="ARBA" id="ARBA00039995"/>
    </source>
</evidence>
<dbReference type="SUPFAM" id="SSF55957">
    <property type="entry name" value="Phosphoglucomutase, C-terminal domain"/>
    <property type="match status" value="1"/>
</dbReference>
<keyword evidence="8 14" id="KW-0479">Metal-binding</keyword>
<dbReference type="CDD" id="cd05800">
    <property type="entry name" value="PGM_like2"/>
    <property type="match status" value="1"/>
</dbReference>
<evidence type="ECO:0000256" key="14">
    <source>
        <dbReference type="RuleBase" id="RU004326"/>
    </source>
</evidence>
<evidence type="ECO:0000256" key="7">
    <source>
        <dbReference type="ARBA" id="ARBA00022553"/>
    </source>
</evidence>
<dbReference type="PROSITE" id="PS00710">
    <property type="entry name" value="PGM_PMM"/>
    <property type="match status" value="1"/>
</dbReference>
<dbReference type="PRINTS" id="PR00509">
    <property type="entry name" value="PGMPMM"/>
</dbReference>
<dbReference type="GO" id="GO:0006166">
    <property type="term" value="P:purine ribonucleoside salvage"/>
    <property type="evidence" value="ECO:0007669"/>
    <property type="project" value="TreeGrafter"/>
</dbReference>
<sequence length="467" mass="51161">MITFGTDGWRGIISEDFTFHNVRLVAQAIADYIIDRNEQRQGIVVGYDARFLSRQYAENCAAVLAANGVTVWLADAILPTPALTWQVKDRQAAGGIMITASHNPPEYNGLKFKAPYGGSASPEIVAAIEKYVHKLEAANSEQPPIADFSGVQYFSPQAEYLAHVKAVLDLQTIYSFKEPIVFDCMHGAGSGYAVALARELGINLKEVRSEYNPSFGGVNPEPIEKNLRFLQETVTRNHAYSGLAVDGDSDRIGAVDENGRFINAHQIIALLAKYLIEKRGWSGGLVESLSASGLIKSVAEKYGRKLYETPVGFKFITEVMLKEDVLIGGEEGGGLGIKNYIPERDGLLLAFLLIEMMAAYGKPLGKLLDELSLEHGWFYYGRRDLHLADRQKKALMESLALTPPASIGTSKVLSVQCTDGCKLELETGWLIFRASGTEPIIRIYAELSTNAELENVLAGAIEFAQSM</sequence>
<dbReference type="GO" id="GO:0008973">
    <property type="term" value="F:phosphopentomutase activity"/>
    <property type="evidence" value="ECO:0007669"/>
    <property type="project" value="TreeGrafter"/>
</dbReference>
<dbReference type="InterPro" id="IPR005843">
    <property type="entry name" value="A-D-PHexomutase_C"/>
</dbReference>
<feature type="domain" description="Alpha-D-phosphohexomutase alpha/beta/alpha" evidence="16">
    <location>
        <begin position="2"/>
        <end position="136"/>
    </location>
</feature>
<feature type="domain" description="Alpha-D-phosphohexomutase alpha/beta/alpha" evidence="17">
    <location>
        <begin position="159"/>
        <end position="259"/>
    </location>
</feature>
<dbReference type="Gene3D" id="3.30.310.50">
    <property type="entry name" value="Alpha-D-phosphohexomutase, C-terminal domain"/>
    <property type="match status" value="1"/>
</dbReference>
<keyword evidence="7" id="KW-0597">Phosphoprotein</keyword>
<feature type="domain" description="Alpha-D-phosphohexomutase alpha/beta/alpha" evidence="18">
    <location>
        <begin position="264"/>
        <end position="371"/>
    </location>
</feature>
<dbReference type="GO" id="GO:0005975">
    <property type="term" value="P:carbohydrate metabolic process"/>
    <property type="evidence" value="ECO:0007669"/>
    <property type="project" value="InterPro"/>
</dbReference>
<dbReference type="InterPro" id="IPR016066">
    <property type="entry name" value="A-D-PHexomutase_CS"/>
</dbReference>
<protein>
    <recommendedName>
        <fullName evidence="11">Phosphoglucomutase</fullName>
        <ecNumber evidence="6">5.4.2.2</ecNumber>
    </recommendedName>
    <alternativeName>
        <fullName evidence="13">Alpha-phosphoglucomutase</fullName>
    </alternativeName>
    <alternativeName>
        <fullName evidence="12">Glucose phosphomutase</fullName>
    </alternativeName>
</protein>
<name>A0A1H8VGC3_9FIRM</name>
<dbReference type="PANTHER" id="PTHR45745">
    <property type="entry name" value="PHOSPHOMANNOMUTASE 45A"/>
    <property type="match status" value="1"/>
</dbReference>
<dbReference type="Pfam" id="PF02878">
    <property type="entry name" value="PGM_PMM_I"/>
    <property type="match status" value="1"/>
</dbReference>
<comment type="similarity">
    <text evidence="5 14">Belongs to the phosphohexose mutase family.</text>
</comment>
<dbReference type="Pfam" id="PF02879">
    <property type="entry name" value="PGM_PMM_II"/>
    <property type="match status" value="1"/>
</dbReference>
<evidence type="ECO:0000256" key="8">
    <source>
        <dbReference type="ARBA" id="ARBA00022723"/>
    </source>
</evidence>
<dbReference type="InterPro" id="IPR036900">
    <property type="entry name" value="A-D-PHexomutase_C_sf"/>
</dbReference>
<dbReference type="Pfam" id="PF02880">
    <property type="entry name" value="PGM_PMM_III"/>
    <property type="match status" value="1"/>
</dbReference>
<comment type="cofactor">
    <cofactor evidence="2">
        <name>Mg(2+)</name>
        <dbReference type="ChEBI" id="CHEBI:18420"/>
    </cofactor>
</comment>
<evidence type="ECO:0000256" key="10">
    <source>
        <dbReference type="ARBA" id="ARBA00023235"/>
    </source>
</evidence>
<dbReference type="Gene3D" id="3.40.120.10">
    <property type="entry name" value="Alpha-D-Glucose-1,6-Bisphosphate, subunit A, domain 3"/>
    <property type="match status" value="3"/>
</dbReference>
<dbReference type="InterPro" id="IPR016055">
    <property type="entry name" value="A-D-PHexomutase_a/b/a-I/II/III"/>
</dbReference>
<evidence type="ECO:0000259" key="18">
    <source>
        <dbReference type="Pfam" id="PF02880"/>
    </source>
</evidence>
<evidence type="ECO:0000256" key="5">
    <source>
        <dbReference type="ARBA" id="ARBA00010231"/>
    </source>
</evidence>
<dbReference type="PANTHER" id="PTHR45745:SF1">
    <property type="entry name" value="PHOSPHOGLUCOMUTASE 2B-RELATED"/>
    <property type="match status" value="1"/>
</dbReference>
<gene>
    <name evidence="19" type="ORF">SAMN04490178_11176</name>
</gene>
<dbReference type="EMBL" id="FODY01000011">
    <property type="protein sequence ID" value="SEP14441.1"/>
    <property type="molecule type" value="Genomic_DNA"/>
</dbReference>
<evidence type="ECO:0000313" key="20">
    <source>
        <dbReference type="Proteomes" id="UP000198847"/>
    </source>
</evidence>
<feature type="domain" description="Alpha-D-phosphohexomutase C-terminal" evidence="15">
    <location>
        <begin position="418"/>
        <end position="457"/>
    </location>
</feature>
<comment type="pathway">
    <text evidence="4">Lipid metabolism.</text>
</comment>
<accession>A0A1H8VGC3</accession>
<evidence type="ECO:0000256" key="2">
    <source>
        <dbReference type="ARBA" id="ARBA00001946"/>
    </source>
</evidence>
<dbReference type="InterPro" id="IPR005845">
    <property type="entry name" value="A-D-PHexomutase_a/b/a-II"/>
</dbReference>
<dbReference type="GO" id="GO:0000287">
    <property type="term" value="F:magnesium ion binding"/>
    <property type="evidence" value="ECO:0007669"/>
    <property type="project" value="InterPro"/>
</dbReference>
<organism evidence="19 20">
    <name type="scientific">Propionispora vibrioides</name>
    <dbReference type="NCBI Taxonomy" id="112903"/>
    <lineage>
        <taxon>Bacteria</taxon>
        <taxon>Bacillati</taxon>
        <taxon>Bacillota</taxon>
        <taxon>Negativicutes</taxon>
        <taxon>Selenomonadales</taxon>
        <taxon>Sporomusaceae</taxon>
        <taxon>Propionispora</taxon>
    </lineage>
</organism>
<dbReference type="RefSeq" id="WP_091746874.1">
    <property type="nucleotide sequence ID" value="NZ_FODY01000011.1"/>
</dbReference>
<dbReference type="Pfam" id="PF00408">
    <property type="entry name" value="PGM_PMM_IV"/>
    <property type="match status" value="1"/>
</dbReference>
<evidence type="ECO:0000256" key="12">
    <source>
        <dbReference type="ARBA" id="ARBA00041398"/>
    </source>
</evidence>
<dbReference type="GO" id="GO:0004614">
    <property type="term" value="F:phosphoglucomutase activity"/>
    <property type="evidence" value="ECO:0007669"/>
    <property type="project" value="UniProtKB-EC"/>
</dbReference>
<proteinExistence type="inferred from homology"/>
<reference evidence="19 20" key="1">
    <citation type="submission" date="2016-10" db="EMBL/GenBank/DDBJ databases">
        <authorList>
            <person name="de Groot N.N."/>
        </authorList>
    </citation>
    <scope>NUCLEOTIDE SEQUENCE [LARGE SCALE GENOMIC DNA]</scope>
    <source>
        <strain evidence="19 20">DSM 13305</strain>
    </source>
</reference>
<evidence type="ECO:0000256" key="13">
    <source>
        <dbReference type="ARBA" id="ARBA00041467"/>
    </source>
</evidence>
<evidence type="ECO:0000259" key="15">
    <source>
        <dbReference type="Pfam" id="PF00408"/>
    </source>
</evidence>
<comment type="catalytic activity">
    <reaction evidence="1">
        <text>alpha-D-glucose 1-phosphate = alpha-D-glucose 6-phosphate</text>
        <dbReference type="Rhea" id="RHEA:23536"/>
        <dbReference type="ChEBI" id="CHEBI:58225"/>
        <dbReference type="ChEBI" id="CHEBI:58601"/>
        <dbReference type="EC" id="5.4.2.2"/>
    </reaction>
</comment>
<evidence type="ECO:0000256" key="3">
    <source>
        <dbReference type="ARBA" id="ARBA00005164"/>
    </source>
</evidence>
<dbReference type="OrthoDB" id="9806956at2"/>
<dbReference type="Proteomes" id="UP000198847">
    <property type="component" value="Unassembled WGS sequence"/>
</dbReference>
<evidence type="ECO:0000259" key="17">
    <source>
        <dbReference type="Pfam" id="PF02879"/>
    </source>
</evidence>
<dbReference type="SUPFAM" id="SSF53738">
    <property type="entry name" value="Phosphoglucomutase, first 3 domains"/>
    <property type="match status" value="2"/>
</dbReference>
<dbReference type="InterPro" id="IPR005841">
    <property type="entry name" value="Alpha-D-phosphohexomutase_SF"/>
</dbReference>
<keyword evidence="9 14" id="KW-0460">Magnesium</keyword>